<dbReference type="EMBL" id="GG662323">
    <property type="protein sequence ID" value="EAR82126.3"/>
    <property type="molecule type" value="Genomic_DNA"/>
</dbReference>
<name>Q22A16_TETTS</name>
<evidence type="ECO:0000259" key="3">
    <source>
        <dbReference type="Pfam" id="PF01661"/>
    </source>
</evidence>
<dbReference type="Proteomes" id="UP000009168">
    <property type="component" value="Unassembled WGS sequence"/>
</dbReference>
<feature type="domain" description="Macro" evidence="3">
    <location>
        <begin position="107"/>
        <end position="178"/>
    </location>
</feature>
<dbReference type="Gene3D" id="3.40.220.10">
    <property type="entry name" value="Leucine Aminopeptidase, subunit E, domain 1"/>
    <property type="match status" value="1"/>
</dbReference>
<dbReference type="InParanoid" id="Q22A16"/>
<dbReference type="AlphaFoldDB" id="Q22A16"/>
<keyword evidence="1" id="KW-0175">Coiled coil</keyword>
<dbReference type="HOGENOM" id="CLU_730551_0_0_1"/>
<sequence length="359" mass="41842">MQNQQKKLKEINIKQIRNNRQIQQQQYRQRFNREYSKEMGNLCSESRSVSKIDYQKPSVQYEQVYCKTTFSILQGSFLFHQANILVNAHQAPFTLSPIMKYAKLSTDVSSKQNPPQGTVVHTDNSGQLKYPHILHLSLPFWQSCEDVTEVQAKLYEMYKKVLQKADQLKQESILFTDLTLPPMQIPIGLHAECLIGAVTVYIEENQHKTGLKHIIFINQERNKIQRYTYQLQSKMVGMNENSVKDKIRKSISDICGYNSLQHHKVQLADEKSLQGSQATKNMCDTEGSTVNHSKHQLGLIAEQDIEREDLENEYNNNVEEEEQQQKKLMYQDDFGADDLIDSRHYNQLQTQPKQQQQQE</sequence>
<proteinExistence type="predicted"/>
<evidence type="ECO:0000256" key="2">
    <source>
        <dbReference type="SAM" id="MobiDB-lite"/>
    </source>
</evidence>
<dbReference type="KEGG" id="tet:TTHERM_01298490"/>
<dbReference type="Pfam" id="PF01661">
    <property type="entry name" value="Macro"/>
    <property type="match status" value="1"/>
</dbReference>
<feature type="region of interest" description="Disordered" evidence="2">
    <location>
        <begin position="333"/>
        <end position="359"/>
    </location>
</feature>
<dbReference type="InterPro" id="IPR043472">
    <property type="entry name" value="Macro_dom-like"/>
</dbReference>
<organism evidence="4 5">
    <name type="scientific">Tetrahymena thermophila (strain SB210)</name>
    <dbReference type="NCBI Taxonomy" id="312017"/>
    <lineage>
        <taxon>Eukaryota</taxon>
        <taxon>Sar</taxon>
        <taxon>Alveolata</taxon>
        <taxon>Ciliophora</taxon>
        <taxon>Intramacronucleata</taxon>
        <taxon>Oligohymenophorea</taxon>
        <taxon>Hymenostomatida</taxon>
        <taxon>Tetrahymenina</taxon>
        <taxon>Tetrahymenidae</taxon>
        <taxon>Tetrahymena</taxon>
    </lineage>
</organism>
<dbReference type="GeneID" id="7830176"/>
<feature type="coiled-coil region" evidence="1">
    <location>
        <begin position="300"/>
        <end position="331"/>
    </location>
</feature>
<reference evidence="5" key="1">
    <citation type="journal article" date="2006" name="PLoS Biol.">
        <title>Macronuclear genome sequence of the ciliate Tetrahymena thermophila, a model eukaryote.</title>
        <authorList>
            <person name="Eisen J.A."/>
            <person name="Coyne R.S."/>
            <person name="Wu M."/>
            <person name="Wu D."/>
            <person name="Thiagarajan M."/>
            <person name="Wortman J.R."/>
            <person name="Badger J.H."/>
            <person name="Ren Q."/>
            <person name="Amedeo P."/>
            <person name="Jones K.M."/>
            <person name="Tallon L.J."/>
            <person name="Delcher A.L."/>
            <person name="Salzberg S.L."/>
            <person name="Silva J.C."/>
            <person name="Haas B.J."/>
            <person name="Majoros W.H."/>
            <person name="Farzad M."/>
            <person name="Carlton J.M."/>
            <person name="Smith R.K. Jr."/>
            <person name="Garg J."/>
            <person name="Pearlman R.E."/>
            <person name="Karrer K.M."/>
            <person name="Sun L."/>
            <person name="Manning G."/>
            <person name="Elde N.C."/>
            <person name="Turkewitz A.P."/>
            <person name="Asai D.J."/>
            <person name="Wilkes D.E."/>
            <person name="Wang Y."/>
            <person name="Cai H."/>
            <person name="Collins K."/>
            <person name="Stewart B.A."/>
            <person name="Lee S.R."/>
            <person name="Wilamowska K."/>
            <person name="Weinberg Z."/>
            <person name="Ruzzo W.L."/>
            <person name="Wloga D."/>
            <person name="Gaertig J."/>
            <person name="Frankel J."/>
            <person name="Tsao C.-C."/>
            <person name="Gorovsky M.A."/>
            <person name="Keeling P.J."/>
            <person name="Waller R.F."/>
            <person name="Patron N.J."/>
            <person name="Cherry J.M."/>
            <person name="Stover N.A."/>
            <person name="Krieger C.J."/>
            <person name="del Toro C."/>
            <person name="Ryder H.F."/>
            <person name="Williamson S.C."/>
            <person name="Barbeau R.A."/>
            <person name="Hamilton E.P."/>
            <person name="Orias E."/>
        </authorList>
    </citation>
    <scope>NUCLEOTIDE SEQUENCE [LARGE SCALE GENOMIC DNA]</scope>
    <source>
        <strain evidence="5">SB210</strain>
    </source>
</reference>
<dbReference type="RefSeq" id="XP_001029789.3">
    <property type="nucleotide sequence ID" value="XM_001029789.3"/>
</dbReference>
<feature type="compositionally biased region" description="Low complexity" evidence="2">
    <location>
        <begin position="347"/>
        <end position="359"/>
    </location>
</feature>
<evidence type="ECO:0000313" key="5">
    <source>
        <dbReference type="Proteomes" id="UP000009168"/>
    </source>
</evidence>
<keyword evidence="5" id="KW-1185">Reference proteome</keyword>
<dbReference type="SUPFAM" id="SSF52949">
    <property type="entry name" value="Macro domain-like"/>
    <property type="match status" value="1"/>
</dbReference>
<evidence type="ECO:0000313" key="4">
    <source>
        <dbReference type="EMBL" id="EAR82126.3"/>
    </source>
</evidence>
<accession>Q22A16</accession>
<protein>
    <recommendedName>
        <fullName evidence="3">Macro domain-containing protein</fullName>
    </recommendedName>
</protein>
<gene>
    <name evidence="4" type="ORF">TTHERM_01298490</name>
</gene>
<dbReference type="InterPro" id="IPR002589">
    <property type="entry name" value="Macro_dom"/>
</dbReference>
<evidence type="ECO:0000256" key="1">
    <source>
        <dbReference type="SAM" id="Coils"/>
    </source>
</evidence>